<accession>A0ABU0ZE96</accession>
<organism evidence="1 2">
    <name type="scientific">Phytohabitans maris</name>
    <dbReference type="NCBI Taxonomy" id="3071409"/>
    <lineage>
        <taxon>Bacteria</taxon>
        <taxon>Bacillati</taxon>
        <taxon>Actinomycetota</taxon>
        <taxon>Actinomycetes</taxon>
        <taxon>Micromonosporales</taxon>
        <taxon>Micromonosporaceae</taxon>
    </lineage>
</organism>
<protein>
    <submittedName>
        <fullName evidence="1">Uncharacterized protein</fullName>
    </submittedName>
</protein>
<proteinExistence type="predicted"/>
<dbReference type="RefSeq" id="WP_308712625.1">
    <property type="nucleotide sequence ID" value="NZ_JAVHUY010000010.1"/>
</dbReference>
<evidence type="ECO:0000313" key="2">
    <source>
        <dbReference type="Proteomes" id="UP001230908"/>
    </source>
</evidence>
<keyword evidence="2" id="KW-1185">Reference proteome</keyword>
<gene>
    <name evidence="1" type="ORF">RB614_12540</name>
</gene>
<reference evidence="1 2" key="1">
    <citation type="submission" date="2023-08" db="EMBL/GenBank/DDBJ databases">
        <title>Phytohabitans sansha sp. nov., isolated from marine sediment.</title>
        <authorList>
            <person name="Zhao Y."/>
            <person name="Yi K."/>
        </authorList>
    </citation>
    <scope>NUCLEOTIDE SEQUENCE [LARGE SCALE GENOMIC DNA]</scope>
    <source>
        <strain evidence="1 2">ZYX-F-186</strain>
    </source>
</reference>
<name>A0ABU0ZE96_9ACTN</name>
<evidence type="ECO:0000313" key="1">
    <source>
        <dbReference type="EMBL" id="MDQ7905353.1"/>
    </source>
</evidence>
<sequence length="48" mass="5597">MGRDQEERWRRAARRRIRETLALRRAVAAVAVRRAVPAVAEEDQRRAA</sequence>
<dbReference type="EMBL" id="JAVHUY010000010">
    <property type="protein sequence ID" value="MDQ7905353.1"/>
    <property type="molecule type" value="Genomic_DNA"/>
</dbReference>
<comment type="caution">
    <text evidence="1">The sequence shown here is derived from an EMBL/GenBank/DDBJ whole genome shotgun (WGS) entry which is preliminary data.</text>
</comment>
<dbReference type="Proteomes" id="UP001230908">
    <property type="component" value="Unassembled WGS sequence"/>
</dbReference>